<name>A0AAV7QWN3_PLEWA</name>
<keyword evidence="3" id="KW-1185">Reference proteome</keyword>
<evidence type="ECO:0000313" key="2">
    <source>
        <dbReference type="EMBL" id="KAJ1144473.1"/>
    </source>
</evidence>
<gene>
    <name evidence="2" type="ORF">NDU88_010771</name>
</gene>
<evidence type="ECO:0000256" key="1">
    <source>
        <dbReference type="SAM" id="MobiDB-lite"/>
    </source>
</evidence>
<reference evidence="2" key="1">
    <citation type="journal article" date="2022" name="bioRxiv">
        <title>Sequencing and chromosome-scale assembly of the giantPleurodeles waltlgenome.</title>
        <authorList>
            <person name="Brown T."/>
            <person name="Elewa A."/>
            <person name="Iarovenko S."/>
            <person name="Subramanian E."/>
            <person name="Araus A.J."/>
            <person name="Petzold A."/>
            <person name="Susuki M."/>
            <person name="Suzuki K.-i.T."/>
            <person name="Hayashi T."/>
            <person name="Toyoda A."/>
            <person name="Oliveira C."/>
            <person name="Osipova E."/>
            <person name="Leigh N.D."/>
            <person name="Simon A."/>
            <person name="Yun M.H."/>
        </authorList>
    </citation>
    <scope>NUCLEOTIDE SEQUENCE</scope>
    <source>
        <strain evidence="2">20211129_DDA</strain>
        <tissue evidence="2">Liver</tissue>
    </source>
</reference>
<organism evidence="2 3">
    <name type="scientific">Pleurodeles waltl</name>
    <name type="common">Iberian ribbed newt</name>
    <dbReference type="NCBI Taxonomy" id="8319"/>
    <lineage>
        <taxon>Eukaryota</taxon>
        <taxon>Metazoa</taxon>
        <taxon>Chordata</taxon>
        <taxon>Craniata</taxon>
        <taxon>Vertebrata</taxon>
        <taxon>Euteleostomi</taxon>
        <taxon>Amphibia</taxon>
        <taxon>Batrachia</taxon>
        <taxon>Caudata</taxon>
        <taxon>Salamandroidea</taxon>
        <taxon>Salamandridae</taxon>
        <taxon>Pleurodelinae</taxon>
        <taxon>Pleurodeles</taxon>
    </lineage>
</organism>
<dbReference type="AlphaFoldDB" id="A0AAV7QWN3"/>
<protein>
    <submittedName>
        <fullName evidence="2">Uncharacterized protein</fullName>
    </submittedName>
</protein>
<dbReference type="Proteomes" id="UP001066276">
    <property type="component" value="Chromosome 6"/>
</dbReference>
<accession>A0AAV7QWN3</accession>
<sequence length="86" mass="9716">MGYGWRRRKRRGTAGVTRVDEAAEDFEKKIEAPGGLVKYRVGAGARRRETPKDLKDIRPGSGESPPTARHLFQLQGALEMKDPYFQ</sequence>
<proteinExistence type="predicted"/>
<comment type="caution">
    <text evidence="2">The sequence shown here is derived from an EMBL/GenBank/DDBJ whole genome shotgun (WGS) entry which is preliminary data.</text>
</comment>
<feature type="compositionally biased region" description="Basic and acidic residues" evidence="1">
    <location>
        <begin position="46"/>
        <end position="58"/>
    </location>
</feature>
<evidence type="ECO:0000313" key="3">
    <source>
        <dbReference type="Proteomes" id="UP001066276"/>
    </source>
</evidence>
<dbReference type="EMBL" id="JANPWB010000010">
    <property type="protein sequence ID" value="KAJ1144473.1"/>
    <property type="molecule type" value="Genomic_DNA"/>
</dbReference>
<feature type="region of interest" description="Disordered" evidence="1">
    <location>
        <begin position="43"/>
        <end position="68"/>
    </location>
</feature>